<accession>A0A6A6INQ5</accession>
<protein>
    <submittedName>
        <fullName evidence="2">Uncharacterized protein</fullName>
    </submittedName>
</protein>
<feature type="region of interest" description="Disordered" evidence="1">
    <location>
        <begin position="1"/>
        <end position="56"/>
    </location>
</feature>
<dbReference type="Proteomes" id="UP000800094">
    <property type="component" value="Unassembled WGS sequence"/>
</dbReference>
<keyword evidence="3" id="KW-1185">Reference proteome</keyword>
<dbReference type="GeneID" id="54586285"/>
<gene>
    <name evidence="2" type="ORF">BU26DRAFT_561796</name>
</gene>
<evidence type="ECO:0000256" key="1">
    <source>
        <dbReference type="SAM" id="MobiDB-lite"/>
    </source>
</evidence>
<name>A0A6A6INQ5_9PLEO</name>
<dbReference type="EMBL" id="ML987192">
    <property type="protein sequence ID" value="KAF2252016.1"/>
    <property type="molecule type" value="Genomic_DNA"/>
</dbReference>
<reference evidence="2" key="1">
    <citation type="journal article" date="2020" name="Stud. Mycol.">
        <title>101 Dothideomycetes genomes: a test case for predicting lifestyles and emergence of pathogens.</title>
        <authorList>
            <person name="Haridas S."/>
            <person name="Albert R."/>
            <person name="Binder M."/>
            <person name="Bloem J."/>
            <person name="Labutti K."/>
            <person name="Salamov A."/>
            <person name="Andreopoulos B."/>
            <person name="Baker S."/>
            <person name="Barry K."/>
            <person name="Bills G."/>
            <person name="Bluhm B."/>
            <person name="Cannon C."/>
            <person name="Castanera R."/>
            <person name="Culley D."/>
            <person name="Daum C."/>
            <person name="Ezra D."/>
            <person name="Gonzalez J."/>
            <person name="Henrissat B."/>
            <person name="Kuo A."/>
            <person name="Liang C."/>
            <person name="Lipzen A."/>
            <person name="Lutzoni F."/>
            <person name="Magnuson J."/>
            <person name="Mondo S."/>
            <person name="Nolan M."/>
            <person name="Ohm R."/>
            <person name="Pangilinan J."/>
            <person name="Park H.-J."/>
            <person name="Ramirez L."/>
            <person name="Alfaro M."/>
            <person name="Sun H."/>
            <person name="Tritt A."/>
            <person name="Yoshinaga Y."/>
            <person name="Zwiers L.-H."/>
            <person name="Turgeon B."/>
            <person name="Goodwin S."/>
            <person name="Spatafora J."/>
            <person name="Crous P."/>
            <person name="Grigoriev I."/>
        </authorList>
    </citation>
    <scope>NUCLEOTIDE SEQUENCE</scope>
    <source>
        <strain evidence="2">CBS 122368</strain>
    </source>
</reference>
<evidence type="ECO:0000313" key="2">
    <source>
        <dbReference type="EMBL" id="KAF2252016.1"/>
    </source>
</evidence>
<dbReference type="OrthoDB" id="10590943at2759"/>
<dbReference type="AlphaFoldDB" id="A0A6A6INQ5"/>
<feature type="compositionally biased region" description="Polar residues" evidence="1">
    <location>
        <begin position="1"/>
        <end position="15"/>
    </location>
</feature>
<organism evidence="2 3">
    <name type="scientific">Trematosphaeria pertusa</name>
    <dbReference type="NCBI Taxonomy" id="390896"/>
    <lineage>
        <taxon>Eukaryota</taxon>
        <taxon>Fungi</taxon>
        <taxon>Dikarya</taxon>
        <taxon>Ascomycota</taxon>
        <taxon>Pezizomycotina</taxon>
        <taxon>Dothideomycetes</taxon>
        <taxon>Pleosporomycetidae</taxon>
        <taxon>Pleosporales</taxon>
        <taxon>Massarineae</taxon>
        <taxon>Trematosphaeriaceae</taxon>
        <taxon>Trematosphaeria</taxon>
    </lineage>
</organism>
<evidence type="ECO:0000313" key="3">
    <source>
        <dbReference type="Proteomes" id="UP000800094"/>
    </source>
</evidence>
<proteinExistence type="predicted"/>
<dbReference type="RefSeq" id="XP_033687020.1">
    <property type="nucleotide sequence ID" value="XM_033832955.1"/>
</dbReference>
<sequence>MDTISKTLSMLTPNKKQTRKCKLANDSTPTSPSPFKDTTNAAKSSKPLDRESSPMEDFLQRANKVGVRTKEDGWVIVDKEKVQKDMQREQEERDEKEWDFLDDEDEIRAELTIL</sequence>